<comment type="caution">
    <text evidence="1">The sequence shown here is derived from an EMBL/GenBank/DDBJ whole genome shotgun (WGS) entry which is preliminary data.</text>
</comment>
<name>A0A2T0QE84_9ACTN</name>
<dbReference type="EMBL" id="PVZC01000001">
    <property type="protein sequence ID" value="PRY02202.1"/>
    <property type="molecule type" value="Genomic_DNA"/>
</dbReference>
<proteinExistence type="predicted"/>
<keyword evidence="2" id="KW-1185">Reference proteome</keyword>
<organism evidence="1 2">
    <name type="scientific">Allonocardiopsis opalescens</name>
    <dbReference type="NCBI Taxonomy" id="1144618"/>
    <lineage>
        <taxon>Bacteria</taxon>
        <taxon>Bacillati</taxon>
        <taxon>Actinomycetota</taxon>
        <taxon>Actinomycetes</taxon>
        <taxon>Streptosporangiales</taxon>
        <taxon>Allonocardiopsis</taxon>
    </lineage>
</organism>
<sequence>MTEADPMGYFTSDDPLSTYSMITSPSRTPVKCFVTRDGGHVDLSFGTNGRVALTIDAAMLDPIMAAPAKVRTVAEARAVHPVDEDDD</sequence>
<dbReference type="Proteomes" id="UP000237846">
    <property type="component" value="Unassembled WGS sequence"/>
</dbReference>
<gene>
    <name evidence="1" type="ORF">CLV72_101803</name>
</gene>
<reference evidence="1 2" key="1">
    <citation type="submission" date="2018-03" db="EMBL/GenBank/DDBJ databases">
        <title>Genomic Encyclopedia of Archaeal and Bacterial Type Strains, Phase II (KMG-II): from individual species to whole genera.</title>
        <authorList>
            <person name="Goeker M."/>
        </authorList>
    </citation>
    <scope>NUCLEOTIDE SEQUENCE [LARGE SCALE GENOMIC DNA]</scope>
    <source>
        <strain evidence="1 2">DSM 45601</strain>
    </source>
</reference>
<dbReference type="RefSeq" id="WP_146159327.1">
    <property type="nucleotide sequence ID" value="NZ_PVZC01000001.1"/>
</dbReference>
<dbReference type="AlphaFoldDB" id="A0A2T0QE84"/>
<protein>
    <submittedName>
        <fullName evidence="1">Uncharacterized protein</fullName>
    </submittedName>
</protein>
<evidence type="ECO:0000313" key="2">
    <source>
        <dbReference type="Proteomes" id="UP000237846"/>
    </source>
</evidence>
<evidence type="ECO:0000313" key="1">
    <source>
        <dbReference type="EMBL" id="PRY02202.1"/>
    </source>
</evidence>
<accession>A0A2T0QE84</accession>